<dbReference type="SUPFAM" id="SSF53448">
    <property type="entry name" value="Nucleotide-diphospho-sugar transferases"/>
    <property type="match status" value="1"/>
</dbReference>
<evidence type="ECO:0000313" key="2">
    <source>
        <dbReference type="Proteomes" id="UP001152795"/>
    </source>
</evidence>
<dbReference type="PANTHER" id="PTHR13627">
    <property type="entry name" value="FUKUTIN RELATED PROTEIN"/>
    <property type="match status" value="1"/>
</dbReference>
<dbReference type="Proteomes" id="UP001152795">
    <property type="component" value="Unassembled WGS sequence"/>
</dbReference>
<dbReference type="OrthoDB" id="5978275at2759"/>
<name>A0A7D9DP29_PARCT</name>
<keyword evidence="2" id="KW-1185">Reference proteome</keyword>
<gene>
    <name evidence="1" type="ORF">PACLA_8A014963</name>
</gene>
<sequence>MLQKGTESECFCSCEVEPGKDPVNEKGGVSHTPVENERRFHDNLNEMLELLGDMNEVQQNSFGDHYEQLLELLSSIKESEDAASNTRKLRKEVIPTEPKAQPAEIQEICPEKFMGDSLTYGYPFFRKGFATPNCSQHIPMHYLVTLIFDDLHTSNVNPPAYKRVLKGLSKYHPKMKVVYITRDKQGGVEGMKSNVKVVNIREELKQGAVWSKALAHVTTKYVLIAPHLVEFDDDINLKRLVRILSHNPDVAIVSGAYRTRNGHWDIGCQQSSFLNYTLRLQGGYYRSFWECLLCDFTPGSWLARTNDLEVLKFDEGLDFGVFHDIFWKVKQQKRITVSCPDAMFNIDKPEVRDEWLLHFASKHDIRKIVEPNGQIRWYGCRRGIKHRGGHSCSRPRGVGVPPCDLENLADAIKMIMRECENAGLFCELQEGTLLGAVKFNKLLPWERDADLTFLTANYTAFKALGPVFHDAGYSFTAHDSSVWCCADGRKAGGKFSMYADGWSIELYGQHLMESEILVAQGEKPTKVDFAGQMVTVMRNPGLFARNRYGNLLYRHQEHWLDRGKTSGWHFYDPGVFEGCPEEGHSGCLSQYSTDGNMQFDMNICPCTLQTH</sequence>
<reference evidence="1" key="1">
    <citation type="submission" date="2020-04" db="EMBL/GenBank/DDBJ databases">
        <authorList>
            <person name="Alioto T."/>
            <person name="Alioto T."/>
            <person name="Gomez Garrido J."/>
        </authorList>
    </citation>
    <scope>NUCLEOTIDE SEQUENCE</scope>
    <source>
        <strain evidence="1">A484AB</strain>
    </source>
</reference>
<proteinExistence type="predicted"/>
<dbReference type="PANTHER" id="PTHR13627:SF34">
    <property type="entry name" value="RIBITOL-5-PHOSPHATE TRANSFERASE"/>
    <property type="match status" value="1"/>
</dbReference>
<dbReference type="AlphaFoldDB" id="A0A7D9DP29"/>
<evidence type="ECO:0000313" key="1">
    <source>
        <dbReference type="EMBL" id="CAB3990714.1"/>
    </source>
</evidence>
<protein>
    <submittedName>
        <fullName evidence="1">Uncharacterized protein</fullName>
    </submittedName>
</protein>
<dbReference type="InterPro" id="IPR052613">
    <property type="entry name" value="LicD_transferase"/>
</dbReference>
<dbReference type="InterPro" id="IPR029044">
    <property type="entry name" value="Nucleotide-diphossugar_trans"/>
</dbReference>
<comment type="caution">
    <text evidence="1">The sequence shown here is derived from an EMBL/GenBank/DDBJ whole genome shotgun (WGS) entry which is preliminary data.</text>
</comment>
<accession>A0A7D9DP29</accession>
<organism evidence="1 2">
    <name type="scientific">Paramuricea clavata</name>
    <name type="common">Red gorgonian</name>
    <name type="synonym">Violescent sea-whip</name>
    <dbReference type="NCBI Taxonomy" id="317549"/>
    <lineage>
        <taxon>Eukaryota</taxon>
        <taxon>Metazoa</taxon>
        <taxon>Cnidaria</taxon>
        <taxon>Anthozoa</taxon>
        <taxon>Octocorallia</taxon>
        <taxon>Malacalcyonacea</taxon>
        <taxon>Plexauridae</taxon>
        <taxon>Paramuricea</taxon>
    </lineage>
</organism>
<dbReference type="EMBL" id="CACRXK020001711">
    <property type="protein sequence ID" value="CAB3990714.1"/>
    <property type="molecule type" value="Genomic_DNA"/>
</dbReference>